<name>A0ACC1T4H6_9APHY</name>
<keyword evidence="2" id="KW-1185">Reference proteome</keyword>
<gene>
    <name evidence="1" type="ORF">NM688_g3933</name>
</gene>
<dbReference type="EMBL" id="JANHOG010000609">
    <property type="protein sequence ID" value="KAJ3552849.1"/>
    <property type="molecule type" value="Genomic_DNA"/>
</dbReference>
<dbReference type="Proteomes" id="UP001148662">
    <property type="component" value="Unassembled WGS sequence"/>
</dbReference>
<evidence type="ECO:0000313" key="2">
    <source>
        <dbReference type="Proteomes" id="UP001148662"/>
    </source>
</evidence>
<reference evidence="1" key="1">
    <citation type="submission" date="2022-07" db="EMBL/GenBank/DDBJ databases">
        <title>Genome Sequence of Phlebia brevispora.</title>
        <authorList>
            <person name="Buettner E."/>
        </authorList>
    </citation>
    <scope>NUCLEOTIDE SEQUENCE</scope>
    <source>
        <strain evidence="1">MPL23</strain>
    </source>
</reference>
<accession>A0ACC1T4H6</accession>
<organism evidence="1 2">
    <name type="scientific">Phlebia brevispora</name>
    <dbReference type="NCBI Taxonomy" id="194682"/>
    <lineage>
        <taxon>Eukaryota</taxon>
        <taxon>Fungi</taxon>
        <taxon>Dikarya</taxon>
        <taxon>Basidiomycota</taxon>
        <taxon>Agaricomycotina</taxon>
        <taxon>Agaricomycetes</taxon>
        <taxon>Polyporales</taxon>
        <taxon>Meruliaceae</taxon>
        <taxon>Phlebia</taxon>
    </lineage>
</organism>
<protein>
    <submittedName>
        <fullName evidence="1">Uncharacterized protein</fullName>
    </submittedName>
</protein>
<comment type="caution">
    <text evidence="1">The sequence shown here is derived from an EMBL/GenBank/DDBJ whole genome shotgun (WGS) entry which is preliminary data.</text>
</comment>
<proteinExistence type="predicted"/>
<evidence type="ECO:0000313" key="1">
    <source>
        <dbReference type="EMBL" id="KAJ3552849.1"/>
    </source>
</evidence>
<sequence>MMSQHFTDEELSTPFGKARQITTQHFLDKILPPIRADIDFQSLIKKMKRSRRDGRSRMLVTAVDRLWGYSIRTPSQIECKNSKEVAFESLRICAGRLANTVKGLKQTLRFRNNEEALWDLDRRKKDSLPDAYLLEDPTLEWAAIAVPGVYSKHDTKADAEANVVKITRCMALCMQRDPCRRFVYGFTIENSAMKLWYCDRARMLMSGPFDFIKDWTILFQVLLSLMFADRPRLGYDPTMTLIDQDNGLTNYHITVRTLSGEEQVYRTIQLLSEPATEYLIGRGTRVWKAVKVQDGQETGPPVALKDAWVDSHREREGTIDARIRSSAMTDSQKKGVAKGLLTVLCHGDVVIAGTYDRTVSVKEHLSVTAHTPLDDYRDPSANHLVHYRIVYKEVGTSLDGVTSLAAVYKALKEVACNLLTLYSCSWVHGDVSPGNILLFDSWARIADLEYAAQREEREEHDKIGTANFIATEVDCHAYLFEPAIVSQDRDSMSPASLLNSPSELLDTPPASDTGGNQAEQDGSSLLRRPPIFRYNAVHDLESLWWIAVYFIVCYEVADGDEKGSPDLSRSQRKLASELFWYPDSRLWALKHRDYFREGVLSLHPSMRKIGLALEILRQEMVSVYLDIEHDVFTMGFNVAGSLHHKFARCFHGLYKLLDKKDVVATALFQSVTFQLTFSVPWTLVYFTMHPNKEELETPFGRARQIALELFIEQVLPPLHPEIDFQSLMKKTKGVGRKRSPLLPFTKAGRLWGFATKTPSKIERRNSKEVAFNSLKICAGRLGKAVKGLMPTLEFRNNEEALWNLNKRNMDSLPDAYLLPVPGSSSADAIGWDAIANVVKITRCMALCMKRDPCRRFVYGFSVEDAAMRLWYCDRARIFASERFDFIKGCKTLFRILFSLMFANRPQIGFDPTMAPIHLDGGPTQYELTVRAHSGEEHVYRTMELLSEPSTHDLRGRGTRVWKAIKVQNGQGIGEPVALKDAWIDSYREREGVIDSRIRASAISEAQKGVLEMCLLTVLCHGDVFVANTLDTTLRLQGDSSLTEHSTSRHGIHPSGRYQVHYRIVYKEIGTSLYEVTSLATVCKALKEVAYSLLILASCGWIHGDISPGNILIFGDWAKIADLEYAVQKDEREEHDEIGTANFIATEVKLHTYLFQSKPTLQTRAGRSVAGSVDSQRKLPHQTLPIDLAESRPGREGPSISNANPPAFLYNAIHDLESLWWIGVYFIVCYEVVGDDEKEYPAQKKLASELFWYPDRRYLALSHSHYFPREIPHLHPDVQEIGWALEQMRQEMVACYQELEEDPHAIGFESARDLHSAFGRGFQGLYMHFEEKDVVVRPVSRE</sequence>